<reference evidence="5" key="1">
    <citation type="submission" date="2022-10" db="EMBL/GenBank/DDBJ databases">
        <authorList>
            <person name="Chen Y."/>
            <person name="Dougan E. K."/>
            <person name="Chan C."/>
            <person name="Rhodes N."/>
            <person name="Thang M."/>
        </authorList>
    </citation>
    <scope>NUCLEOTIDE SEQUENCE</scope>
</reference>
<keyword evidence="8" id="KW-1185">Reference proteome</keyword>
<feature type="signal peptide" evidence="3">
    <location>
        <begin position="1"/>
        <end position="27"/>
    </location>
</feature>
<comment type="caution">
    <text evidence="5">The sequence shown here is derived from an EMBL/GenBank/DDBJ whole genome shotgun (WGS) entry which is preliminary data.</text>
</comment>
<dbReference type="OrthoDB" id="432991at2759"/>
<evidence type="ECO:0000259" key="4">
    <source>
        <dbReference type="PROSITE" id="PS51857"/>
    </source>
</evidence>
<keyword evidence="3" id="KW-0732">Signal</keyword>
<gene>
    <name evidence="5" type="ORF">C1SCF055_LOCUS28195</name>
</gene>
<dbReference type="InterPro" id="IPR052069">
    <property type="entry name" value="Ca-reg_mRNA-binding_domain"/>
</dbReference>
<evidence type="ECO:0000256" key="2">
    <source>
        <dbReference type="SAM" id="MobiDB-lite"/>
    </source>
</evidence>
<feature type="chain" id="PRO_5043270974" evidence="3">
    <location>
        <begin position="28"/>
        <end position="570"/>
    </location>
</feature>
<dbReference type="AlphaFoldDB" id="A0A9P1D3H5"/>
<dbReference type="SUPFAM" id="SSF47769">
    <property type="entry name" value="SAM/Pointed domain"/>
    <property type="match status" value="1"/>
</dbReference>
<dbReference type="EMBL" id="CAMXCT020003068">
    <property type="protein sequence ID" value="CAL1155601.1"/>
    <property type="molecule type" value="Genomic_DNA"/>
</dbReference>
<protein>
    <submittedName>
        <fullName evidence="7">CSD domain-containing protein</fullName>
    </submittedName>
</protein>
<dbReference type="GO" id="GO:0043488">
    <property type="term" value="P:regulation of mRNA stability"/>
    <property type="evidence" value="ECO:0007669"/>
    <property type="project" value="TreeGrafter"/>
</dbReference>
<evidence type="ECO:0000313" key="5">
    <source>
        <dbReference type="EMBL" id="CAI4002226.1"/>
    </source>
</evidence>
<feature type="domain" description="CSD" evidence="4">
    <location>
        <begin position="178"/>
        <end position="248"/>
    </location>
</feature>
<dbReference type="InterPro" id="IPR012340">
    <property type="entry name" value="NA-bd_OB-fold"/>
</dbReference>
<dbReference type="Pfam" id="PF00313">
    <property type="entry name" value="CSD"/>
    <property type="match status" value="2"/>
</dbReference>
<dbReference type="Gene3D" id="1.10.150.50">
    <property type="entry name" value="Transcription Factor, Ets-1"/>
    <property type="match status" value="1"/>
</dbReference>
<sequence>MTTRHQARLPCCLALLFVPWLLQLGSSAQEAFLGLRQPTSRPKASLHALVGDDGTTFERFEKDPSDKKVRGERKASGSSGKKTDLVCTLEPVDDTWYEGSIKSYSTQDGFGFIHCDELFNKHQADVFLHKRQVDTHLGSRATRGDQVRFLLGVNQAGKPQARNVERRVGSHWVDFSKVYVGSVKDYREEKGFGFIVCPETHYIFQSDIFLHKNEVEKNNLSKGNRVTFSIQVRNLMRGLAFRLTRITVLKLEVLETQRALPSDEARGMSCVAWEEDSETDQKKLERLNTSGRTAGTNVLLRSPGVLDTWTPKPKVKIAPAVLEALPDPPAAALPVSSASARLRAALEYEDAEAAEVKSFLRANGFHQYVAAFMENGFDCMEVVEEMEERHMKDLGMKPGHIIKLKLRLASSRGEAPSSAGTPPRQSLIPEVGAAASPLVLPLPATKPAAATSAASSPGASLLHGQLDEEAEAIAFQEAVAAWRNAGQPKMTRDEQIMEQPGRAETTTVPSAPAAVKKCCYQCFRQYLESREDAQSGPSFCSEKCAEQHADGLRRKEEFKQQQLNKFKTDE</sequence>
<dbReference type="GO" id="GO:0003730">
    <property type="term" value="F:mRNA 3'-UTR binding"/>
    <property type="evidence" value="ECO:0007669"/>
    <property type="project" value="TreeGrafter"/>
</dbReference>
<dbReference type="Proteomes" id="UP001152797">
    <property type="component" value="Unassembled WGS sequence"/>
</dbReference>
<name>A0A9P1D3H5_9DINO</name>
<feature type="compositionally biased region" description="Basic and acidic residues" evidence="2">
    <location>
        <begin position="56"/>
        <end position="75"/>
    </location>
</feature>
<dbReference type="SMART" id="SM00454">
    <property type="entry name" value="SAM"/>
    <property type="match status" value="1"/>
</dbReference>
<proteinExistence type="predicted"/>
<evidence type="ECO:0000256" key="3">
    <source>
        <dbReference type="SAM" id="SignalP"/>
    </source>
</evidence>
<dbReference type="PANTHER" id="PTHR12962:SF1">
    <property type="entry name" value="COLD SHOCK DOMAIN-CONTAINING PROTEIN CG9705"/>
    <property type="match status" value="1"/>
</dbReference>
<evidence type="ECO:0000313" key="6">
    <source>
        <dbReference type="EMBL" id="CAL1155601.1"/>
    </source>
</evidence>
<dbReference type="PROSITE" id="PS51857">
    <property type="entry name" value="CSD_2"/>
    <property type="match status" value="2"/>
</dbReference>
<dbReference type="Gene3D" id="2.40.50.140">
    <property type="entry name" value="Nucleic acid-binding proteins"/>
    <property type="match status" value="2"/>
</dbReference>
<feature type="domain" description="CSD" evidence="4">
    <location>
        <begin position="96"/>
        <end position="166"/>
    </location>
</feature>
<dbReference type="InterPro" id="IPR011129">
    <property type="entry name" value="CSD"/>
</dbReference>
<dbReference type="InterPro" id="IPR002059">
    <property type="entry name" value="CSP_DNA-bd"/>
</dbReference>
<dbReference type="Pfam" id="PF07647">
    <property type="entry name" value="SAM_2"/>
    <property type="match status" value="1"/>
</dbReference>
<keyword evidence="1" id="KW-0597">Phosphoprotein</keyword>
<evidence type="ECO:0000313" key="8">
    <source>
        <dbReference type="Proteomes" id="UP001152797"/>
    </source>
</evidence>
<dbReference type="CDD" id="cd04458">
    <property type="entry name" value="CSP_CDS"/>
    <property type="match status" value="1"/>
</dbReference>
<dbReference type="GO" id="GO:0005737">
    <property type="term" value="C:cytoplasm"/>
    <property type="evidence" value="ECO:0007669"/>
    <property type="project" value="TreeGrafter"/>
</dbReference>
<organism evidence="5">
    <name type="scientific">Cladocopium goreaui</name>
    <dbReference type="NCBI Taxonomy" id="2562237"/>
    <lineage>
        <taxon>Eukaryota</taxon>
        <taxon>Sar</taxon>
        <taxon>Alveolata</taxon>
        <taxon>Dinophyceae</taxon>
        <taxon>Suessiales</taxon>
        <taxon>Symbiodiniaceae</taxon>
        <taxon>Cladocopium</taxon>
    </lineage>
</organism>
<evidence type="ECO:0000313" key="7">
    <source>
        <dbReference type="EMBL" id="CAL4789538.1"/>
    </source>
</evidence>
<reference evidence="6" key="2">
    <citation type="submission" date="2024-04" db="EMBL/GenBank/DDBJ databases">
        <authorList>
            <person name="Chen Y."/>
            <person name="Shah S."/>
            <person name="Dougan E. K."/>
            <person name="Thang M."/>
            <person name="Chan C."/>
        </authorList>
    </citation>
    <scope>NUCLEOTIDE SEQUENCE [LARGE SCALE GENOMIC DNA]</scope>
</reference>
<dbReference type="EMBL" id="CAMXCT030003068">
    <property type="protein sequence ID" value="CAL4789538.1"/>
    <property type="molecule type" value="Genomic_DNA"/>
</dbReference>
<evidence type="ECO:0000256" key="1">
    <source>
        <dbReference type="ARBA" id="ARBA00022553"/>
    </source>
</evidence>
<dbReference type="SUPFAM" id="SSF50249">
    <property type="entry name" value="Nucleic acid-binding proteins"/>
    <property type="match status" value="2"/>
</dbReference>
<dbReference type="EMBL" id="CAMXCT010003068">
    <property type="protein sequence ID" value="CAI4002226.1"/>
    <property type="molecule type" value="Genomic_DNA"/>
</dbReference>
<dbReference type="InterPro" id="IPR013761">
    <property type="entry name" value="SAM/pointed_sf"/>
</dbReference>
<dbReference type="InterPro" id="IPR001660">
    <property type="entry name" value="SAM"/>
</dbReference>
<accession>A0A9P1D3H5</accession>
<feature type="region of interest" description="Disordered" evidence="2">
    <location>
        <begin position="56"/>
        <end position="82"/>
    </location>
</feature>
<dbReference type="PANTHER" id="PTHR12962">
    <property type="entry name" value="CALCIUM-REGULATED HEAT STABLE PROTEIN CRHSP-24-RELATED"/>
    <property type="match status" value="1"/>
</dbReference>
<dbReference type="SMART" id="SM00357">
    <property type="entry name" value="CSP"/>
    <property type="match status" value="2"/>
</dbReference>